<organism evidence="1 2">
    <name type="scientific">Cupriavidus pauculus</name>
    <dbReference type="NCBI Taxonomy" id="82633"/>
    <lineage>
        <taxon>Bacteria</taxon>
        <taxon>Pseudomonadati</taxon>
        <taxon>Pseudomonadota</taxon>
        <taxon>Betaproteobacteria</taxon>
        <taxon>Burkholderiales</taxon>
        <taxon>Burkholderiaceae</taxon>
        <taxon>Cupriavidus</taxon>
    </lineage>
</organism>
<dbReference type="AlphaFoldDB" id="A0A2N5C2L7"/>
<protein>
    <submittedName>
        <fullName evidence="1">Uncharacterized protein</fullName>
    </submittedName>
</protein>
<reference evidence="1 2" key="1">
    <citation type="submission" date="2017-12" db="EMBL/GenBank/DDBJ databases">
        <title>Genome sequence of the active heterotrophic nitrifier-denitrifier, Cupriavidus pauculus UM1.</title>
        <authorList>
            <person name="Putonti C."/>
            <person name="Castignetti D."/>
        </authorList>
    </citation>
    <scope>NUCLEOTIDE SEQUENCE [LARGE SCALE GENOMIC DNA]</scope>
    <source>
        <strain evidence="1 2">UM1</strain>
    </source>
</reference>
<dbReference type="EMBL" id="PJRP01000027">
    <property type="protein sequence ID" value="PLP96469.1"/>
    <property type="molecule type" value="Genomic_DNA"/>
</dbReference>
<proteinExistence type="predicted"/>
<gene>
    <name evidence="1" type="ORF">CYJ10_32200</name>
</gene>
<sequence length="91" mass="9763">MEAKESGDVARLGTAMVLADRLKCAMAVGSPLEIAIVVGCAAEMSIFPMDSVLEDCVATLRTTNQPALCGMVWAVRHRRTRAGSRARFLPL</sequence>
<accession>A0A2N5C2L7</accession>
<evidence type="ECO:0000313" key="1">
    <source>
        <dbReference type="EMBL" id="PLP96469.1"/>
    </source>
</evidence>
<name>A0A2N5C2L7_9BURK</name>
<comment type="caution">
    <text evidence="1">The sequence shown here is derived from an EMBL/GenBank/DDBJ whole genome shotgun (WGS) entry which is preliminary data.</text>
</comment>
<evidence type="ECO:0000313" key="2">
    <source>
        <dbReference type="Proteomes" id="UP000234341"/>
    </source>
</evidence>
<dbReference type="Proteomes" id="UP000234341">
    <property type="component" value="Unassembled WGS sequence"/>
</dbReference>